<keyword evidence="2" id="KW-1185">Reference proteome</keyword>
<dbReference type="EMBL" id="JARBJD010000041">
    <property type="protein sequence ID" value="KAK2958018.1"/>
    <property type="molecule type" value="Genomic_DNA"/>
</dbReference>
<comment type="caution">
    <text evidence="1">The sequence shown here is derived from an EMBL/GenBank/DDBJ whole genome shotgun (WGS) entry which is preliminary data.</text>
</comment>
<evidence type="ECO:0000313" key="2">
    <source>
        <dbReference type="Proteomes" id="UP001281761"/>
    </source>
</evidence>
<reference evidence="1 2" key="1">
    <citation type="journal article" date="2022" name="bioRxiv">
        <title>Genomics of Preaxostyla Flagellates Illuminates Evolutionary Transitions and the Path Towards Mitochondrial Loss.</title>
        <authorList>
            <person name="Novak L.V.F."/>
            <person name="Treitli S.C."/>
            <person name="Pyrih J."/>
            <person name="Halakuc P."/>
            <person name="Pipaliya S.V."/>
            <person name="Vacek V."/>
            <person name="Brzon O."/>
            <person name="Soukal P."/>
            <person name="Eme L."/>
            <person name="Dacks J.B."/>
            <person name="Karnkowska A."/>
            <person name="Elias M."/>
            <person name="Hampl V."/>
        </authorList>
    </citation>
    <scope>NUCLEOTIDE SEQUENCE [LARGE SCALE GENOMIC DNA]</scope>
    <source>
        <strain evidence="1">NAU3</strain>
        <tissue evidence="1">Gut</tissue>
    </source>
</reference>
<dbReference type="Proteomes" id="UP001281761">
    <property type="component" value="Unassembled WGS sequence"/>
</dbReference>
<dbReference type="Gene3D" id="1.25.10.10">
    <property type="entry name" value="Leucine-rich Repeat Variant"/>
    <property type="match status" value="2"/>
</dbReference>
<dbReference type="InterPro" id="IPR016024">
    <property type="entry name" value="ARM-type_fold"/>
</dbReference>
<proteinExistence type="predicted"/>
<dbReference type="SUPFAM" id="SSF48371">
    <property type="entry name" value="ARM repeat"/>
    <property type="match status" value="1"/>
</dbReference>
<protein>
    <submittedName>
        <fullName evidence="1">Uncharacterized protein</fullName>
    </submittedName>
</protein>
<sequence>MYTWADYLAHCSVTLSHRRQEQFLRLVDGKNVEWKGLIKDILPDYVLMEMSSPYSPDFTSEISIETSDAVIGSYGTAFNTGTKCKVRLKLLALDHCLTFKLQPLNLKEPIDYTLTYPVVATIFSRVGDILPDFYFERLFKGRSIILLGSATDFRDEDSPNSDIAASFRLNLVASIQNYSVPFEEPIRMQLTRGFDDMIEFCRKANPKQMIEVRGLFVARGTPHLLKVISISRPFQKESGVPRIPLVDASLTERNTSRTSRSGQTYFPVSIDALFVPAQSLLGDPVKVVSLLSDNNPLRLTQTLTTLSQYIISSSNLIKEQYITAGIYPALFRLIERALEISPSRIQLSTFSQEPEEQTEQPFTQSQTTHAIDLTCAIFISLLTDKKTTARLALESGIVKFLSSILYAQPLENITRVQVSVIYELSVGTTNDEKDHLAQFGILPSLIRLLEHHSLPIVSDVITSLFNIVAAGHDRTDPFDSHPHRKLLRGSGGMNALWKLVESINAEEEWESDAMTQAVKNRCELIIGFIYRSSSLPTKFKPVIDDLVEMTHTSSNPAIITVNALVALHHLALHDANHPGILATGMLSRAVNLLQNENEDIVQRTIFFCLSIYEEGDETTRRIIQNAIPVSLMRQLAAHSNEAISNPAWEFLPLLERQ</sequence>
<gene>
    <name evidence="1" type="ORF">BLNAU_6944</name>
</gene>
<name>A0ABQ9Y2Q1_9EUKA</name>
<dbReference type="InterPro" id="IPR011989">
    <property type="entry name" value="ARM-like"/>
</dbReference>
<evidence type="ECO:0000313" key="1">
    <source>
        <dbReference type="EMBL" id="KAK2958018.1"/>
    </source>
</evidence>
<accession>A0ABQ9Y2Q1</accession>
<organism evidence="1 2">
    <name type="scientific">Blattamonas nauphoetae</name>
    <dbReference type="NCBI Taxonomy" id="2049346"/>
    <lineage>
        <taxon>Eukaryota</taxon>
        <taxon>Metamonada</taxon>
        <taxon>Preaxostyla</taxon>
        <taxon>Oxymonadida</taxon>
        <taxon>Blattamonas</taxon>
    </lineage>
</organism>